<reference evidence="17" key="1">
    <citation type="submission" date="2012-12" db="EMBL/GenBank/DDBJ databases">
        <authorList>
            <person name="Hellsten U."/>
            <person name="Grimwood J."/>
            <person name="Chapman J.A."/>
            <person name="Shapiro H."/>
            <person name="Aerts A."/>
            <person name="Otillar R.P."/>
            <person name="Terry A.Y."/>
            <person name="Boore J.L."/>
            <person name="Simakov O."/>
            <person name="Marletaz F."/>
            <person name="Cho S.-J."/>
            <person name="Edsinger-Gonzales E."/>
            <person name="Havlak P."/>
            <person name="Kuo D.-H."/>
            <person name="Larsson T."/>
            <person name="Lv J."/>
            <person name="Arendt D."/>
            <person name="Savage R."/>
            <person name="Osoegawa K."/>
            <person name="de Jong P."/>
            <person name="Lindberg D.R."/>
            <person name="Seaver E.C."/>
            <person name="Weisblat D.A."/>
            <person name="Putnam N.H."/>
            <person name="Grigoriev I.V."/>
            <person name="Rokhsar D.S."/>
        </authorList>
    </citation>
    <scope>NUCLEOTIDE SEQUENCE</scope>
    <source>
        <strain evidence="17">I ESC-2004</strain>
    </source>
</reference>
<reference evidence="15 17" key="2">
    <citation type="journal article" date="2013" name="Nature">
        <title>Insights into bilaterian evolution from three spiralian genomes.</title>
        <authorList>
            <person name="Simakov O."/>
            <person name="Marletaz F."/>
            <person name="Cho S.J."/>
            <person name="Edsinger-Gonzales E."/>
            <person name="Havlak P."/>
            <person name="Hellsten U."/>
            <person name="Kuo D.H."/>
            <person name="Larsson T."/>
            <person name="Lv J."/>
            <person name="Arendt D."/>
            <person name="Savage R."/>
            <person name="Osoegawa K."/>
            <person name="de Jong P."/>
            <person name="Grimwood J."/>
            <person name="Chapman J.A."/>
            <person name="Shapiro H."/>
            <person name="Aerts A."/>
            <person name="Otillar R.P."/>
            <person name="Terry A.Y."/>
            <person name="Boore J.L."/>
            <person name="Grigoriev I.V."/>
            <person name="Lindberg D.R."/>
            <person name="Seaver E.C."/>
            <person name="Weisblat D.A."/>
            <person name="Putnam N.H."/>
            <person name="Rokhsar D.S."/>
        </authorList>
    </citation>
    <scope>NUCLEOTIDE SEQUENCE</scope>
    <source>
        <strain evidence="15 17">I ESC-2004</strain>
    </source>
</reference>
<sequence length="444" mass="48779">MLGMALEAPGLTDSVVPLHAELQGPGMPPSSCPPPASVASSSESMLGSSDGRTPPQDSYYADYDSQYFVPQGYLRPDVSPPPLPLPGQGDSSACSPGICAGCGETITDRYYLTTVEQCWHVHCLMCVDCHRPLDTQMTCYAKDGNIYCKEDYYRRFAVKQCARCHMSIASHEMVMKARQMVFHLNCFTCCVCMKMLTPGEHFGMQHDMVYCRVHYEDMVCGGGTAGGGGGPPDMAGMHDGFQVRAYNGVGGTQKGRPRKRKAVSEMDLIPNPIGEFRFGRISMDGDFCSDLDLSGIHGNYGATKHKRMRTSFKHNQLRTMRTYFSLNHNPDAKDLKDLSSKTGLSKKVLQVWFQNARAKYRRNMTKQDQAGAIKDEQNNNNDGSSSSEKMDNNCVKNFSRSPGALSDISSSTSLSEMPGLQSRDMQDKSTSGSSCLADLCHGRL</sequence>
<evidence type="ECO:0000256" key="1">
    <source>
        <dbReference type="ARBA" id="ARBA00004123"/>
    </source>
</evidence>
<keyword evidence="17" id="KW-1185">Reference proteome</keyword>
<dbReference type="STRING" id="283909.R7TTU8"/>
<evidence type="ECO:0000256" key="12">
    <source>
        <dbReference type="SAM" id="MobiDB-lite"/>
    </source>
</evidence>
<keyword evidence="7 9" id="KW-0371">Homeobox</keyword>
<accession>R7TTU8</accession>
<dbReference type="PROSITE" id="PS00478">
    <property type="entry name" value="LIM_DOMAIN_1"/>
    <property type="match status" value="2"/>
</dbReference>
<feature type="domain" description="Homeobox" evidence="14">
    <location>
        <begin position="303"/>
        <end position="363"/>
    </location>
</feature>
<dbReference type="GO" id="GO:0000981">
    <property type="term" value="F:DNA-binding transcription factor activity, RNA polymerase II-specific"/>
    <property type="evidence" value="ECO:0007669"/>
    <property type="project" value="InterPro"/>
</dbReference>
<dbReference type="InterPro" id="IPR050453">
    <property type="entry name" value="LIM_Homeobox_TF"/>
</dbReference>
<feature type="region of interest" description="Disordered" evidence="12">
    <location>
        <begin position="363"/>
        <end position="434"/>
    </location>
</feature>
<dbReference type="Pfam" id="PF00412">
    <property type="entry name" value="LIM"/>
    <property type="match status" value="2"/>
</dbReference>
<dbReference type="OMA" id="LHFNHGE"/>
<reference evidence="16" key="3">
    <citation type="submission" date="2015-06" db="UniProtKB">
        <authorList>
            <consortium name="EnsemblMetazoa"/>
        </authorList>
    </citation>
    <scope>IDENTIFICATION</scope>
</reference>
<evidence type="ECO:0000256" key="8">
    <source>
        <dbReference type="ARBA" id="ARBA00023242"/>
    </source>
</evidence>
<gene>
    <name evidence="15" type="ORF">CAPTEDRAFT_167444</name>
</gene>
<evidence type="ECO:0000256" key="6">
    <source>
        <dbReference type="ARBA" id="ARBA00023125"/>
    </source>
</evidence>
<dbReference type="InterPro" id="IPR017970">
    <property type="entry name" value="Homeobox_CS"/>
</dbReference>
<comment type="subcellular location">
    <subcellularLocation>
        <location evidence="1 9 11">Nucleus</location>
    </subcellularLocation>
</comment>
<dbReference type="InterPro" id="IPR009057">
    <property type="entry name" value="Homeodomain-like_sf"/>
</dbReference>
<dbReference type="InterPro" id="IPR001356">
    <property type="entry name" value="HD"/>
</dbReference>
<keyword evidence="3" id="KW-0677">Repeat</keyword>
<dbReference type="PANTHER" id="PTHR24208:SF168">
    <property type="entry name" value="PROTEIN APTEROUS"/>
    <property type="match status" value="1"/>
</dbReference>
<feature type="compositionally biased region" description="Pro residues" evidence="12">
    <location>
        <begin position="26"/>
        <end position="36"/>
    </location>
</feature>
<evidence type="ECO:0000256" key="10">
    <source>
        <dbReference type="PROSITE-ProRule" id="PRU00125"/>
    </source>
</evidence>
<evidence type="ECO:0000256" key="4">
    <source>
        <dbReference type="ARBA" id="ARBA00022833"/>
    </source>
</evidence>
<dbReference type="GO" id="GO:0005634">
    <property type="term" value="C:nucleus"/>
    <property type="evidence" value="ECO:0007669"/>
    <property type="project" value="UniProtKB-SubCell"/>
</dbReference>
<feature type="DNA-binding region" description="Homeobox" evidence="9">
    <location>
        <begin position="305"/>
        <end position="364"/>
    </location>
</feature>
<dbReference type="EMBL" id="KB308677">
    <property type="protein sequence ID" value="ELT97042.1"/>
    <property type="molecule type" value="Genomic_DNA"/>
</dbReference>
<evidence type="ECO:0000256" key="7">
    <source>
        <dbReference type="ARBA" id="ARBA00023155"/>
    </source>
</evidence>
<dbReference type="SUPFAM" id="SSF57716">
    <property type="entry name" value="Glucocorticoid receptor-like (DNA-binding domain)"/>
    <property type="match status" value="2"/>
</dbReference>
<dbReference type="PROSITE" id="PS50023">
    <property type="entry name" value="LIM_DOMAIN_2"/>
    <property type="match status" value="2"/>
</dbReference>
<dbReference type="AlphaFoldDB" id="R7TTU8"/>
<dbReference type="FunFam" id="1.10.10.60:FF:000027">
    <property type="entry name" value="LIM/homeobox protein Lhx9"/>
    <property type="match status" value="1"/>
</dbReference>
<evidence type="ECO:0000259" key="13">
    <source>
        <dbReference type="PROSITE" id="PS50023"/>
    </source>
</evidence>
<proteinExistence type="predicted"/>
<keyword evidence="4 10" id="KW-0862">Zinc</keyword>
<dbReference type="FunFam" id="2.10.110.10:FF:000033">
    <property type="entry name" value="LIM/homeobox protein Lhx9 isoform X2"/>
    <property type="match status" value="1"/>
</dbReference>
<dbReference type="Gene3D" id="2.10.110.10">
    <property type="entry name" value="Cysteine Rich Protein"/>
    <property type="match status" value="2"/>
</dbReference>
<name>R7TTU8_CAPTE</name>
<dbReference type="GO" id="GO:0000977">
    <property type="term" value="F:RNA polymerase II transcription regulatory region sequence-specific DNA binding"/>
    <property type="evidence" value="ECO:0007669"/>
    <property type="project" value="TreeGrafter"/>
</dbReference>
<evidence type="ECO:0000256" key="9">
    <source>
        <dbReference type="PROSITE-ProRule" id="PRU00108"/>
    </source>
</evidence>
<feature type="compositionally biased region" description="Low complexity" evidence="12">
    <location>
        <begin position="406"/>
        <end position="415"/>
    </location>
</feature>
<dbReference type="Pfam" id="PF00046">
    <property type="entry name" value="Homeodomain"/>
    <property type="match status" value="1"/>
</dbReference>
<evidence type="ECO:0000313" key="17">
    <source>
        <dbReference type="Proteomes" id="UP000014760"/>
    </source>
</evidence>
<protein>
    <submittedName>
        <fullName evidence="15 16">Uncharacterized protein</fullName>
    </submittedName>
</protein>
<keyword evidence="8 9" id="KW-0539">Nucleus</keyword>
<evidence type="ECO:0000256" key="3">
    <source>
        <dbReference type="ARBA" id="ARBA00022737"/>
    </source>
</evidence>
<feature type="domain" description="LIM zinc-binding" evidence="13">
    <location>
        <begin position="97"/>
        <end position="158"/>
    </location>
</feature>
<dbReference type="Gene3D" id="1.10.10.60">
    <property type="entry name" value="Homeodomain-like"/>
    <property type="match status" value="1"/>
</dbReference>
<dbReference type="EMBL" id="AMQN01011088">
    <property type="status" value="NOT_ANNOTATED_CDS"/>
    <property type="molecule type" value="Genomic_DNA"/>
</dbReference>
<dbReference type="Proteomes" id="UP000014760">
    <property type="component" value="Unassembled WGS sequence"/>
</dbReference>
<evidence type="ECO:0000256" key="5">
    <source>
        <dbReference type="ARBA" id="ARBA00023038"/>
    </source>
</evidence>
<dbReference type="SMART" id="SM00132">
    <property type="entry name" value="LIM"/>
    <property type="match status" value="2"/>
</dbReference>
<keyword evidence="5 10" id="KW-0440">LIM domain</keyword>
<dbReference type="PROSITE" id="PS00027">
    <property type="entry name" value="HOMEOBOX_1"/>
    <property type="match status" value="1"/>
</dbReference>
<dbReference type="SUPFAM" id="SSF46689">
    <property type="entry name" value="Homeodomain-like"/>
    <property type="match status" value="1"/>
</dbReference>
<dbReference type="PANTHER" id="PTHR24208">
    <property type="entry name" value="LIM/HOMEOBOX PROTEIN LHX"/>
    <property type="match status" value="1"/>
</dbReference>
<evidence type="ECO:0000313" key="15">
    <source>
        <dbReference type="EMBL" id="ELT97042.1"/>
    </source>
</evidence>
<organism evidence="15">
    <name type="scientific">Capitella teleta</name>
    <name type="common">Polychaete worm</name>
    <dbReference type="NCBI Taxonomy" id="283909"/>
    <lineage>
        <taxon>Eukaryota</taxon>
        <taxon>Metazoa</taxon>
        <taxon>Spiralia</taxon>
        <taxon>Lophotrochozoa</taxon>
        <taxon>Annelida</taxon>
        <taxon>Polychaeta</taxon>
        <taxon>Sedentaria</taxon>
        <taxon>Scolecida</taxon>
        <taxon>Capitellidae</taxon>
        <taxon>Capitella</taxon>
    </lineage>
</organism>
<evidence type="ECO:0000256" key="11">
    <source>
        <dbReference type="RuleBase" id="RU000682"/>
    </source>
</evidence>
<dbReference type="GO" id="GO:0046872">
    <property type="term" value="F:metal ion binding"/>
    <property type="evidence" value="ECO:0007669"/>
    <property type="project" value="UniProtKB-KW"/>
</dbReference>
<dbReference type="SMART" id="SM00389">
    <property type="entry name" value="HOX"/>
    <property type="match status" value="1"/>
</dbReference>
<evidence type="ECO:0000259" key="14">
    <source>
        <dbReference type="PROSITE" id="PS50071"/>
    </source>
</evidence>
<dbReference type="OrthoDB" id="9990008at2759"/>
<dbReference type="CDD" id="cd00086">
    <property type="entry name" value="homeodomain"/>
    <property type="match status" value="1"/>
</dbReference>
<dbReference type="PROSITE" id="PS50071">
    <property type="entry name" value="HOMEOBOX_2"/>
    <property type="match status" value="1"/>
</dbReference>
<feature type="domain" description="LIM zinc-binding" evidence="13">
    <location>
        <begin position="159"/>
        <end position="221"/>
    </location>
</feature>
<evidence type="ECO:0000256" key="2">
    <source>
        <dbReference type="ARBA" id="ARBA00022723"/>
    </source>
</evidence>
<dbReference type="InterPro" id="IPR001781">
    <property type="entry name" value="Znf_LIM"/>
</dbReference>
<keyword evidence="2 10" id="KW-0479">Metal-binding</keyword>
<feature type="compositionally biased region" description="Polar residues" evidence="12">
    <location>
        <begin position="378"/>
        <end position="387"/>
    </location>
</feature>
<dbReference type="GO" id="GO:0030182">
    <property type="term" value="P:neuron differentiation"/>
    <property type="evidence" value="ECO:0007669"/>
    <property type="project" value="TreeGrafter"/>
</dbReference>
<feature type="compositionally biased region" description="Low complexity" evidence="12">
    <location>
        <begin position="37"/>
        <end position="49"/>
    </location>
</feature>
<dbReference type="EnsemblMetazoa" id="CapteT167444">
    <property type="protein sequence ID" value="CapteP167444"/>
    <property type="gene ID" value="CapteG167444"/>
</dbReference>
<feature type="region of interest" description="Disordered" evidence="12">
    <location>
        <begin position="20"/>
        <end position="55"/>
    </location>
</feature>
<evidence type="ECO:0000313" key="16">
    <source>
        <dbReference type="EnsemblMetazoa" id="CapteP167444"/>
    </source>
</evidence>
<keyword evidence="6 9" id="KW-0238">DNA-binding</keyword>
<dbReference type="HOGENOM" id="CLU_027802_4_0_1"/>